<dbReference type="GO" id="GO:0032259">
    <property type="term" value="P:methylation"/>
    <property type="evidence" value="ECO:0007669"/>
    <property type="project" value="UniProtKB-KW"/>
</dbReference>
<evidence type="ECO:0000256" key="5">
    <source>
        <dbReference type="ARBA" id="ARBA00022691"/>
    </source>
</evidence>
<dbReference type="GO" id="GO:0006298">
    <property type="term" value="P:mismatch repair"/>
    <property type="evidence" value="ECO:0007669"/>
    <property type="project" value="TreeGrafter"/>
</dbReference>
<dbReference type="InterPro" id="IPR023095">
    <property type="entry name" value="Ade_MeTrfase_dom_2"/>
</dbReference>
<dbReference type="NCBIfam" id="TIGR00571">
    <property type="entry name" value="dam"/>
    <property type="match status" value="1"/>
</dbReference>
<keyword evidence="3 7" id="KW-0489">Methyltransferase</keyword>
<dbReference type="InterPro" id="IPR029063">
    <property type="entry name" value="SAM-dependent_MTases_sf"/>
</dbReference>
<sequence length="322" mass="37690">MEKTEKQAKPFVKWVGGKGQLLSQIDSALPKRLFMSKEVTYVEPFVGGGAMLFYMLEKFQNIKKAVINDINKDLIIAYKTVRDNPNELIDSLKVIELEYLALNETERKEYFLEKRDIYNKKLLSEIENTSLFIFLNRTCFNGLYRVNSRGLFNVPFGKYANPKICDKPTILRDSKLLQRVEILNTDFENTLNYSDLNSIFYFDPPYRPLNTTSSFNSYAKEPFNDNEQIRLKSFCDKITTKGHYLILSNSDCKAANPKDSFFDDLYSKYKIERVWASRSINSNSQKRGKLSELLIRNYIDNKLIEIDYQFVAENKTFYYANI</sequence>
<dbReference type="Gene3D" id="1.10.1020.10">
    <property type="entry name" value="Adenine-specific Methyltransferase, Domain 2"/>
    <property type="match status" value="1"/>
</dbReference>
<dbReference type="GO" id="GO:0009007">
    <property type="term" value="F:site-specific DNA-methyltransferase (adenine-specific) activity"/>
    <property type="evidence" value="ECO:0007669"/>
    <property type="project" value="UniProtKB-EC"/>
</dbReference>
<dbReference type="EC" id="2.1.1.72" evidence="2"/>
<dbReference type="GO" id="GO:0009307">
    <property type="term" value="P:DNA restriction-modification system"/>
    <property type="evidence" value="ECO:0007669"/>
    <property type="project" value="InterPro"/>
</dbReference>
<protein>
    <recommendedName>
        <fullName evidence="2">site-specific DNA-methyltransferase (adenine-specific)</fullName>
        <ecNumber evidence="2">2.1.1.72</ecNumber>
    </recommendedName>
</protein>
<gene>
    <name evidence="7" type="primary">dpnM_1</name>
    <name evidence="7" type="ORF">SDC9_18608</name>
</gene>
<organism evidence="7">
    <name type="scientific">bioreactor metagenome</name>
    <dbReference type="NCBI Taxonomy" id="1076179"/>
    <lineage>
        <taxon>unclassified sequences</taxon>
        <taxon>metagenomes</taxon>
        <taxon>ecological metagenomes</taxon>
    </lineage>
</organism>
<evidence type="ECO:0000313" key="7">
    <source>
        <dbReference type="EMBL" id="MPL72817.1"/>
    </source>
</evidence>
<reference evidence="7" key="1">
    <citation type="submission" date="2019-08" db="EMBL/GenBank/DDBJ databases">
        <authorList>
            <person name="Kucharzyk K."/>
            <person name="Murdoch R.W."/>
            <person name="Higgins S."/>
            <person name="Loffler F."/>
        </authorList>
    </citation>
    <scope>NUCLEOTIDE SEQUENCE</scope>
</reference>
<dbReference type="SUPFAM" id="SSF53335">
    <property type="entry name" value="S-adenosyl-L-methionine-dependent methyltransferases"/>
    <property type="match status" value="1"/>
</dbReference>
<dbReference type="PIRSF" id="PIRSF000398">
    <property type="entry name" value="M_m6A_EcoRV"/>
    <property type="match status" value="1"/>
</dbReference>
<dbReference type="GO" id="GO:0043565">
    <property type="term" value="F:sequence-specific DNA binding"/>
    <property type="evidence" value="ECO:0007669"/>
    <property type="project" value="TreeGrafter"/>
</dbReference>
<dbReference type="PRINTS" id="PR00505">
    <property type="entry name" value="D12N6MTFRASE"/>
</dbReference>
<dbReference type="EMBL" id="VSSQ01000068">
    <property type="protein sequence ID" value="MPL72817.1"/>
    <property type="molecule type" value="Genomic_DNA"/>
</dbReference>
<dbReference type="AlphaFoldDB" id="A0A644U289"/>
<keyword evidence="4 7" id="KW-0808">Transferase</keyword>
<evidence type="ECO:0000256" key="6">
    <source>
        <dbReference type="ARBA" id="ARBA00047942"/>
    </source>
</evidence>
<comment type="catalytic activity">
    <reaction evidence="6">
        <text>a 2'-deoxyadenosine in DNA + S-adenosyl-L-methionine = an N(6)-methyl-2'-deoxyadenosine in DNA + S-adenosyl-L-homocysteine + H(+)</text>
        <dbReference type="Rhea" id="RHEA:15197"/>
        <dbReference type="Rhea" id="RHEA-COMP:12418"/>
        <dbReference type="Rhea" id="RHEA-COMP:12419"/>
        <dbReference type="ChEBI" id="CHEBI:15378"/>
        <dbReference type="ChEBI" id="CHEBI:57856"/>
        <dbReference type="ChEBI" id="CHEBI:59789"/>
        <dbReference type="ChEBI" id="CHEBI:90615"/>
        <dbReference type="ChEBI" id="CHEBI:90616"/>
        <dbReference type="EC" id="2.1.1.72"/>
    </reaction>
</comment>
<dbReference type="PANTHER" id="PTHR30481:SF3">
    <property type="entry name" value="DNA ADENINE METHYLASE"/>
    <property type="match status" value="1"/>
</dbReference>
<evidence type="ECO:0000256" key="3">
    <source>
        <dbReference type="ARBA" id="ARBA00022603"/>
    </source>
</evidence>
<dbReference type="GO" id="GO:1904047">
    <property type="term" value="F:S-adenosyl-L-methionine binding"/>
    <property type="evidence" value="ECO:0007669"/>
    <property type="project" value="TreeGrafter"/>
</dbReference>
<evidence type="ECO:0000256" key="1">
    <source>
        <dbReference type="ARBA" id="ARBA00006594"/>
    </source>
</evidence>
<dbReference type="InterPro" id="IPR012263">
    <property type="entry name" value="M_m6A_EcoRV"/>
</dbReference>
<keyword evidence="5" id="KW-0949">S-adenosyl-L-methionine</keyword>
<dbReference type="PANTHER" id="PTHR30481">
    <property type="entry name" value="DNA ADENINE METHYLASE"/>
    <property type="match status" value="1"/>
</dbReference>
<name>A0A644U289_9ZZZZ</name>
<evidence type="ECO:0000256" key="2">
    <source>
        <dbReference type="ARBA" id="ARBA00011900"/>
    </source>
</evidence>
<accession>A0A644U289</accession>
<comment type="similarity">
    <text evidence="1">Belongs to the N(4)/N(6)-methyltransferase family.</text>
</comment>
<dbReference type="Pfam" id="PF02086">
    <property type="entry name" value="MethyltransfD12"/>
    <property type="match status" value="1"/>
</dbReference>
<evidence type="ECO:0000256" key="4">
    <source>
        <dbReference type="ARBA" id="ARBA00022679"/>
    </source>
</evidence>
<dbReference type="InterPro" id="IPR012327">
    <property type="entry name" value="MeTrfase_D12"/>
</dbReference>
<proteinExistence type="inferred from homology"/>
<comment type="caution">
    <text evidence="7">The sequence shown here is derived from an EMBL/GenBank/DDBJ whole genome shotgun (WGS) entry which is preliminary data.</text>
</comment>
<dbReference type="Gene3D" id="3.40.50.150">
    <property type="entry name" value="Vaccinia Virus protein VP39"/>
    <property type="match status" value="1"/>
</dbReference>